<dbReference type="GeneID" id="25334808"/>
<dbReference type="Proteomes" id="UP000030763">
    <property type="component" value="Unassembled WGS sequence"/>
</dbReference>
<evidence type="ECO:0000256" key="2">
    <source>
        <dbReference type="SAM" id="Phobius"/>
    </source>
</evidence>
<dbReference type="OMA" id="CACEILG"/>
<feature type="region of interest" description="Disordered" evidence="1">
    <location>
        <begin position="125"/>
        <end position="199"/>
    </location>
</feature>
<dbReference type="VEuPathDB" id="ToxoDB:EMWEY_00008220"/>
<dbReference type="OrthoDB" id="347969at2759"/>
<dbReference type="AlphaFoldDB" id="U6M4M2"/>
<feature type="region of interest" description="Disordered" evidence="1">
    <location>
        <begin position="254"/>
        <end position="282"/>
    </location>
</feature>
<keyword evidence="2" id="KW-0812">Transmembrane</keyword>
<protein>
    <recommendedName>
        <fullName evidence="5">Transmembrane protein</fullName>
    </recommendedName>
</protein>
<feature type="transmembrane region" description="Helical" evidence="2">
    <location>
        <begin position="58"/>
        <end position="75"/>
    </location>
</feature>
<dbReference type="RefSeq" id="XP_013334047.1">
    <property type="nucleotide sequence ID" value="XM_013478593.1"/>
</dbReference>
<gene>
    <name evidence="3" type="ORF">EMWEY_00008220</name>
</gene>
<keyword evidence="2" id="KW-0472">Membrane</keyword>
<reference evidence="3" key="1">
    <citation type="submission" date="2013-10" db="EMBL/GenBank/DDBJ databases">
        <title>Genomic analysis of the causative agents of coccidiosis in chickens.</title>
        <authorList>
            <person name="Reid A.J."/>
            <person name="Blake D."/>
            <person name="Billington K."/>
            <person name="Browne H."/>
            <person name="Dunn M."/>
            <person name="Hung S."/>
            <person name="Kawahara F."/>
            <person name="Miranda-Saavedra D."/>
            <person name="Mourier T."/>
            <person name="Nagra H."/>
            <person name="Otto T.D."/>
            <person name="Rawlings N."/>
            <person name="Sanchez A."/>
            <person name="Sanders M."/>
            <person name="Subramaniam C."/>
            <person name="Tay Y."/>
            <person name="Dear P."/>
            <person name="Doerig C."/>
            <person name="Gruber A."/>
            <person name="Parkinson J."/>
            <person name="Shirley M."/>
            <person name="Wan K.L."/>
            <person name="Berriman M."/>
            <person name="Tomley F."/>
            <person name="Pain A."/>
        </authorList>
    </citation>
    <scope>NUCLEOTIDE SEQUENCE [LARGE SCALE GENOMIC DNA]</scope>
    <source>
        <strain evidence="3">Weybridge</strain>
    </source>
</reference>
<keyword evidence="4" id="KW-1185">Reference proteome</keyword>
<proteinExistence type="predicted"/>
<feature type="compositionally biased region" description="Low complexity" evidence="1">
    <location>
        <begin position="374"/>
        <end position="383"/>
    </location>
</feature>
<evidence type="ECO:0000256" key="1">
    <source>
        <dbReference type="SAM" id="MobiDB-lite"/>
    </source>
</evidence>
<evidence type="ECO:0000313" key="3">
    <source>
        <dbReference type="EMBL" id="CDJ57399.1"/>
    </source>
</evidence>
<accession>U6M4M2</accession>
<dbReference type="EMBL" id="HG719272">
    <property type="protein sequence ID" value="CDJ57399.1"/>
    <property type="molecule type" value="Genomic_DNA"/>
</dbReference>
<feature type="region of interest" description="Disordered" evidence="1">
    <location>
        <begin position="347"/>
        <end position="385"/>
    </location>
</feature>
<evidence type="ECO:0008006" key="5">
    <source>
        <dbReference type="Google" id="ProtNLM"/>
    </source>
</evidence>
<name>U6M4M2_EIMMA</name>
<reference evidence="3" key="2">
    <citation type="submission" date="2013-10" db="EMBL/GenBank/DDBJ databases">
        <authorList>
            <person name="Aslett M."/>
        </authorList>
    </citation>
    <scope>NUCLEOTIDE SEQUENCE [LARGE SCALE GENOMIC DNA]</scope>
    <source>
        <strain evidence="3">Weybridge</strain>
    </source>
</reference>
<keyword evidence="2" id="KW-1133">Transmembrane helix</keyword>
<feature type="compositionally biased region" description="Polar residues" evidence="1">
    <location>
        <begin position="264"/>
        <end position="278"/>
    </location>
</feature>
<organism evidence="3 4">
    <name type="scientific">Eimeria maxima</name>
    <name type="common">Coccidian parasite</name>
    <dbReference type="NCBI Taxonomy" id="5804"/>
    <lineage>
        <taxon>Eukaryota</taxon>
        <taxon>Sar</taxon>
        <taxon>Alveolata</taxon>
        <taxon>Apicomplexa</taxon>
        <taxon>Conoidasida</taxon>
        <taxon>Coccidia</taxon>
        <taxon>Eucoccidiorida</taxon>
        <taxon>Eimeriorina</taxon>
        <taxon>Eimeriidae</taxon>
        <taxon>Eimeria</taxon>
    </lineage>
</organism>
<feature type="compositionally biased region" description="Polar residues" evidence="1">
    <location>
        <begin position="161"/>
        <end position="175"/>
    </location>
</feature>
<sequence length="626" mass="68179">MSSYTHFGSQQPEQSVSYAKVSSISSVPPFERAYFPSAAQWPNSHSSKRRLCRQRKHLAWLSYALMVVFVFGIYFCRLKGSSGNGAMVANRKLAEETDGDEESDGHLEGKVNSELCHIIGETTGSAEHFKAPGEPSALPESAEVQTRTLSGKRKRKKTQEDTGVSTSRQQDTAKTQPPLALGQTANTLSEGSGDVTGTDEQLMKRARIAEWAIDPVEDIDFLLSTRQSISPGGLAALGLQALLNTGNNGVNGSVARPQPVSFPGASQVQGTANGSSPQVHFGKTTEGAHATLGTSDIHHAKKEPAAEAPATLASSSLQYPASSTLPQLEGGRMQAQELAAVVHGKPSKIPNQEHSTQHQDLHRPPAQGDQRNYTPPASSASSTQSVLRRYLIARASARRQGDNVAQPGPSEEDTQVDPAIREKLLKHPFYRLPAVESGVLVHYFDWTHAVNSSVFPRQLAQKFLEFQRIICKDTLSQSEVDALGFTTWDLLRDAASTRITILTKPSYYELVEPLANRFLLVDALFCACEILGKAAGKEHWWPGVMSKLAAPPVLMGKGDAKATPEVKQFVESVCAALRIYQRGDRPSPEVVVGIKKQLFGDPPIHRAFSRMVWGWFRQVLSKAEQS</sequence>
<evidence type="ECO:0000313" key="4">
    <source>
        <dbReference type="Proteomes" id="UP000030763"/>
    </source>
</evidence>